<sequence>MLLLLLALSLFSHQQPEPAEPGTDPESTELVRQLAAQHHLNEAAIIRLRAVCRPFDAQLAQATPEEQAAIRLQREAAIHSLLTQYYATSK</sequence>
<reference evidence="1 2" key="1">
    <citation type="submission" date="2019-04" db="EMBL/GenBank/DDBJ databases">
        <authorList>
            <person name="Feng G."/>
            <person name="Zhang J."/>
            <person name="Zhu H."/>
        </authorList>
    </citation>
    <scope>NUCLEOTIDE SEQUENCE [LARGE SCALE GENOMIC DNA]</scope>
    <source>
        <strain evidence="1 2">9PBR-1</strain>
    </source>
</reference>
<gene>
    <name evidence="1" type="ORF">E5K02_09950</name>
</gene>
<evidence type="ECO:0000313" key="2">
    <source>
        <dbReference type="Proteomes" id="UP000298471"/>
    </source>
</evidence>
<dbReference type="AlphaFoldDB" id="A0A4Z0QI52"/>
<dbReference type="Proteomes" id="UP000298471">
    <property type="component" value="Unassembled WGS sequence"/>
</dbReference>
<keyword evidence="2" id="KW-1185">Reference proteome</keyword>
<comment type="caution">
    <text evidence="1">The sequence shown here is derived from an EMBL/GenBank/DDBJ whole genome shotgun (WGS) entry which is preliminary data.</text>
</comment>
<evidence type="ECO:0000313" key="1">
    <source>
        <dbReference type="EMBL" id="TGE29758.1"/>
    </source>
</evidence>
<organism evidence="1 2">
    <name type="scientific">Hymenobacter metallicola</name>
    <dbReference type="NCBI Taxonomy" id="2563114"/>
    <lineage>
        <taxon>Bacteria</taxon>
        <taxon>Pseudomonadati</taxon>
        <taxon>Bacteroidota</taxon>
        <taxon>Cytophagia</taxon>
        <taxon>Cytophagales</taxon>
        <taxon>Hymenobacteraceae</taxon>
        <taxon>Hymenobacter</taxon>
    </lineage>
</organism>
<name>A0A4Z0QI52_9BACT</name>
<dbReference type="EMBL" id="SRMB01000001">
    <property type="protein sequence ID" value="TGE29758.1"/>
    <property type="molecule type" value="Genomic_DNA"/>
</dbReference>
<proteinExistence type="predicted"/>
<protein>
    <submittedName>
        <fullName evidence="1">Uncharacterized protein</fullName>
    </submittedName>
</protein>
<dbReference type="RefSeq" id="WP_135394515.1">
    <property type="nucleotide sequence ID" value="NZ_SRMB01000001.1"/>
</dbReference>
<accession>A0A4Z0QI52</accession>